<comment type="caution">
    <text evidence="1">The sequence shown here is derived from an EMBL/GenBank/DDBJ whole genome shotgun (WGS) entry which is preliminary data.</text>
</comment>
<reference evidence="1 2" key="1">
    <citation type="submission" date="2019-11" db="EMBL/GenBank/DDBJ databases">
        <title>Whole-genome sequence of the anaerobic purple sulfur bacterium Allochromatium palmeri DSM 15591.</title>
        <authorList>
            <person name="Kyndt J.A."/>
            <person name="Meyer T.E."/>
        </authorList>
    </citation>
    <scope>NUCLEOTIDE SEQUENCE [LARGE SCALE GENOMIC DNA]</scope>
    <source>
        <strain evidence="1 2">DSM 15591</strain>
    </source>
</reference>
<evidence type="ECO:0000313" key="2">
    <source>
        <dbReference type="Proteomes" id="UP000434044"/>
    </source>
</evidence>
<feature type="non-terminal residue" evidence="1">
    <location>
        <position position="119"/>
    </location>
</feature>
<evidence type="ECO:0000313" key="1">
    <source>
        <dbReference type="EMBL" id="MTW20201.1"/>
    </source>
</evidence>
<organism evidence="1 2">
    <name type="scientific">Allochromatium palmeri</name>
    <dbReference type="NCBI Taxonomy" id="231048"/>
    <lineage>
        <taxon>Bacteria</taxon>
        <taxon>Pseudomonadati</taxon>
        <taxon>Pseudomonadota</taxon>
        <taxon>Gammaproteobacteria</taxon>
        <taxon>Chromatiales</taxon>
        <taxon>Chromatiaceae</taxon>
        <taxon>Allochromatium</taxon>
    </lineage>
</organism>
<dbReference type="Proteomes" id="UP000434044">
    <property type="component" value="Unassembled WGS sequence"/>
</dbReference>
<dbReference type="EMBL" id="WNKT01000005">
    <property type="protein sequence ID" value="MTW20201.1"/>
    <property type="molecule type" value="Genomic_DNA"/>
</dbReference>
<proteinExistence type="predicted"/>
<accession>A0A6N8E9I4</accession>
<dbReference type="AlphaFoldDB" id="A0A6N8E9I4"/>
<keyword evidence="2" id="KW-1185">Reference proteome</keyword>
<sequence length="119" mass="13373">MPALTATHIEDLQLASSKLTGAKRRAFQAEMTLKYCAGRARQAERVFGWGRRTVELGLHEQRTEIECLGAQELCCGQPLWEDKHPEAAALLWKLVDSQSQQDPTFRTPLCYTRLTAAEA</sequence>
<name>A0A6N8E9I4_9GAMM</name>
<protein>
    <submittedName>
        <fullName evidence="1">Uncharacterized protein</fullName>
    </submittedName>
</protein>
<gene>
    <name evidence="1" type="ORF">GJ668_03710</name>
</gene>